<protein>
    <recommendedName>
        <fullName evidence="3">Heterokaryon incompatibility domain-containing protein</fullName>
    </recommendedName>
</protein>
<sequence length="310" mass="34013">MKKGGPVSAVSDVQHFWVDACCVDEEDHTELAEAIASIFADIIMLESVMVYPASGRRVDDRSSNVLRPLAVRIRVSRVQDDLDRFSYPGGRPKELEQWDDERFFPTPPIQPTANDPLSNTIHQNNALAFQANQQAFSDNAQLSTSPESSVAVHHDAALLMSGLHIKTDVNALHRVNSVQSIESESRIRSSTSASSLPFRVPSIRAHLHSSAGSVSPGTTISSPQIAAMVDITPLPSPTTGTFEMLRPISRTRSRGSSMSSLRSFKLDMNPPAYPVASYNLGNLSPTSPRRRGYPASFRLRDRMTRMVGDL</sequence>
<evidence type="ECO:0000313" key="1">
    <source>
        <dbReference type="EMBL" id="KIW36991.1"/>
    </source>
</evidence>
<dbReference type="AlphaFoldDB" id="A0A0D2A9J1"/>
<proteinExistence type="predicted"/>
<dbReference type="VEuPathDB" id="FungiDB:PV06_10889"/>
<dbReference type="HOGENOM" id="CLU_897249_0_0_1"/>
<reference evidence="1 2" key="1">
    <citation type="submission" date="2015-01" db="EMBL/GenBank/DDBJ databases">
        <title>The Genome Sequence of Exophiala oligosperma CBS72588.</title>
        <authorList>
            <consortium name="The Broad Institute Genomics Platform"/>
            <person name="Cuomo C."/>
            <person name="de Hoog S."/>
            <person name="Gorbushina A."/>
            <person name="Stielow B."/>
            <person name="Teixiera M."/>
            <person name="Abouelleil A."/>
            <person name="Chapman S.B."/>
            <person name="Priest M."/>
            <person name="Young S.K."/>
            <person name="Wortman J."/>
            <person name="Nusbaum C."/>
            <person name="Birren B."/>
        </authorList>
    </citation>
    <scope>NUCLEOTIDE SEQUENCE [LARGE SCALE GENOMIC DNA]</scope>
    <source>
        <strain evidence="1 2">CBS 72588</strain>
    </source>
</reference>
<dbReference type="EMBL" id="KN847347">
    <property type="protein sequence ID" value="KIW36991.1"/>
    <property type="molecule type" value="Genomic_DNA"/>
</dbReference>
<dbReference type="STRING" id="215243.A0A0D2A9J1"/>
<evidence type="ECO:0008006" key="3">
    <source>
        <dbReference type="Google" id="ProtNLM"/>
    </source>
</evidence>
<dbReference type="RefSeq" id="XP_016257207.1">
    <property type="nucleotide sequence ID" value="XM_016412482.1"/>
</dbReference>
<keyword evidence="2" id="KW-1185">Reference proteome</keyword>
<name>A0A0D2A9J1_9EURO</name>
<organism evidence="1 2">
    <name type="scientific">Exophiala oligosperma</name>
    <dbReference type="NCBI Taxonomy" id="215243"/>
    <lineage>
        <taxon>Eukaryota</taxon>
        <taxon>Fungi</taxon>
        <taxon>Dikarya</taxon>
        <taxon>Ascomycota</taxon>
        <taxon>Pezizomycotina</taxon>
        <taxon>Eurotiomycetes</taxon>
        <taxon>Chaetothyriomycetidae</taxon>
        <taxon>Chaetothyriales</taxon>
        <taxon>Herpotrichiellaceae</taxon>
        <taxon>Exophiala</taxon>
    </lineage>
</organism>
<dbReference type="Proteomes" id="UP000053342">
    <property type="component" value="Unassembled WGS sequence"/>
</dbReference>
<evidence type="ECO:0000313" key="2">
    <source>
        <dbReference type="Proteomes" id="UP000053342"/>
    </source>
</evidence>
<dbReference type="GeneID" id="27362963"/>
<accession>A0A0D2A9J1</accession>
<gene>
    <name evidence="1" type="ORF">PV06_10889</name>
</gene>